<proteinExistence type="predicted"/>
<reference evidence="1" key="1">
    <citation type="submission" date="2016-04" db="EMBL/GenBank/DDBJ databases">
        <authorList>
            <person name="Nguyen H.D."/>
            <person name="Kesanakurti P."/>
            <person name="Cullis J."/>
            <person name="Levesque C.A."/>
            <person name="Hambleton S."/>
        </authorList>
    </citation>
    <scope>NUCLEOTIDE SEQUENCE</scope>
    <source>
        <strain evidence="1">DAOMC 238032</strain>
    </source>
</reference>
<comment type="caution">
    <text evidence="1">The sequence shown here is derived from an EMBL/GenBank/DDBJ whole genome shotgun (WGS) entry which is preliminary data.</text>
</comment>
<gene>
    <name evidence="1" type="ORF">A4X03_0g2006</name>
</gene>
<evidence type="ECO:0000313" key="2">
    <source>
        <dbReference type="Proteomes" id="UP000077671"/>
    </source>
</evidence>
<dbReference type="Proteomes" id="UP000077671">
    <property type="component" value="Unassembled WGS sequence"/>
</dbReference>
<reference evidence="1" key="2">
    <citation type="journal article" date="2019" name="IMA Fungus">
        <title>Genome sequencing and comparison of five Tilletia species to identify candidate genes for the detection of regulated species infecting wheat.</title>
        <authorList>
            <person name="Nguyen H.D.T."/>
            <person name="Sultana T."/>
            <person name="Kesanakurti P."/>
            <person name="Hambleton S."/>
        </authorList>
    </citation>
    <scope>NUCLEOTIDE SEQUENCE</scope>
    <source>
        <strain evidence="1">DAOMC 238032</strain>
    </source>
</reference>
<evidence type="ECO:0000313" key="1">
    <source>
        <dbReference type="EMBL" id="KAE8262996.1"/>
    </source>
</evidence>
<accession>A0A177UJ01</accession>
<dbReference type="EMBL" id="LWDD02000181">
    <property type="protein sequence ID" value="KAE8262996.1"/>
    <property type="molecule type" value="Genomic_DNA"/>
</dbReference>
<protein>
    <recommendedName>
        <fullName evidence="3">Fis family transcriptional regulator</fullName>
    </recommendedName>
</protein>
<dbReference type="AlphaFoldDB" id="A0A177UJ01"/>
<organism evidence="1 2">
    <name type="scientific">Tilletia caries</name>
    <name type="common">wheat bunt fungus</name>
    <dbReference type="NCBI Taxonomy" id="13290"/>
    <lineage>
        <taxon>Eukaryota</taxon>
        <taxon>Fungi</taxon>
        <taxon>Dikarya</taxon>
        <taxon>Basidiomycota</taxon>
        <taxon>Ustilaginomycotina</taxon>
        <taxon>Exobasidiomycetes</taxon>
        <taxon>Tilletiales</taxon>
        <taxon>Tilletiaceae</taxon>
        <taxon>Tilletia</taxon>
    </lineage>
</organism>
<sequence>MLRVRPQPLTLRHERQRRSIILASACSASGNMASQRIPSQRSLMSSPKRKHAGIERELIRTLTFACETAKSEIVGFQWLTHEVDYQRFPQSLVVTWMFDSEASRARSLASSDKARMLELTLAAFDEVGISVSSIAEHVAFSVERPARGKRGQGH</sequence>
<evidence type="ECO:0008006" key="3">
    <source>
        <dbReference type="Google" id="ProtNLM"/>
    </source>
</evidence>
<name>A0A177UJ01_9BASI</name>